<sequence length="285" mass="32200">MGQLFRIFATSFLTQSYKNGKYANPAVIAHFLVLQNFLKMLRGSLLIFLVLCFLEATSTFKIPSYIKPCSRSAPDFEQCCLTNGRAALPFILKGDKKWGIPRMLPLGIPRINVNAGNNFNILLTDVLVYGLDSADLKQVKIDTKNKKIMLKVNIPSLELKGNYIIDGKIMVLPIKGNGTIEISAKGGKYSYNMEYGLQNIKGEEYLLLTDKDKLDFKLDGLRFKLNNLFDGDQKLGDQMNNFLNENWEEVLNEFGLPISETVRSIGRSIASAYFRKSPYNELILE</sequence>
<accession>A0A9N9TMF4</accession>
<dbReference type="PANTHER" id="PTHR11008">
    <property type="entry name" value="PROTEIN TAKEOUT-LIKE PROTEIN"/>
    <property type="match status" value="1"/>
</dbReference>
<keyword evidence="5" id="KW-1185">Reference proteome</keyword>
<evidence type="ECO:0000256" key="3">
    <source>
        <dbReference type="ARBA" id="ARBA00060902"/>
    </source>
</evidence>
<dbReference type="Gene3D" id="3.15.10.30">
    <property type="entry name" value="Haemolymph juvenile hormone binding protein"/>
    <property type="match status" value="1"/>
</dbReference>
<evidence type="ECO:0008006" key="6">
    <source>
        <dbReference type="Google" id="ProtNLM"/>
    </source>
</evidence>
<dbReference type="GO" id="GO:0007623">
    <property type="term" value="P:circadian rhythm"/>
    <property type="evidence" value="ECO:0007669"/>
    <property type="project" value="UniProtKB-ARBA"/>
</dbReference>
<protein>
    <recommendedName>
        <fullName evidence="6">Protein takeout</fullName>
    </recommendedName>
</protein>
<name>A0A9N9TMF4_PHYSR</name>
<comment type="similarity">
    <text evidence="3">Belongs to the TO family.</text>
</comment>
<keyword evidence="1" id="KW-0732">Signal</keyword>
<keyword evidence="2" id="KW-0090">Biological rhythms</keyword>
<evidence type="ECO:0000256" key="2">
    <source>
        <dbReference type="ARBA" id="ARBA00023108"/>
    </source>
</evidence>
<dbReference type="EMBL" id="OU900095">
    <property type="protein sequence ID" value="CAG9859275.1"/>
    <property type="molecule type" value="Genomic_DNA"/>
</dbReference>
<dbReference type="FunFam" id="3.15.10.30:FF:000001">
    <property type="entry name" value="Takeout-like protein 1"/>
    <property type="match status" value="1"/>
</dbReference>
<gene>
    <name evidence="4" type="ORF">PHYEVI_LOCUS5649</name>
</gene>
<evidence type="ECO:0000313" key="4">
    <source>
        <dbReference type="EMBL" id="CAG9859275.1"/>
    </source>
</evidence>
<dbReference type="PANTHER" id="PTHR11008:SF32">
    <property type="entry name" value="CIRCADIAN CLOCK-CONTROLLED PROTEIN DAYWAKE-RELATED"/>
    <property type="match status" value="1"/>
</dbReference>
<proteinExistence type="inferred from homology"/>
<dbReference type="InterPro" id="IPR010562">
    <property type="entry name" value="Haemolymph_juvenile_hormone-bd"/>
</dbReference>
<dbReference type="Proteomes" id="UP001153712">
    <property type="component" value="Chromosome 2"/>
</dbReference>
<organism evidence="4 5">
    <name type="scientific">Phyllotreta striolata</name>
    <name type="common">Striped flea beetle</name>
    <name type="synonym">Crioceris striolata</name>
    <dbReference type="NCBI Taxonomy" id="444603"/>
    <lineage>
        <taxon>Eukaryota</taxon>
        <taxon>Metazoa</taxon>
        <taxon>Ecdysozoa</taxon>
        <taxon>Arthropoda</taxon>
        <taxon>Hexapoda</taxon>
        <taxon>Insecta</taxon>
        <taxon>Pterygota</taxon>
        <taxon>Neoptera</taxon>
        <taxon>Endopterygota</taxon>
        <taxon>Coleoptera</taxon>
        <taxon>Polyphaga</taxon>
        <taxon>Cucujiformia</taxon>
        <taxon>Chrysomeloidea</taxon>
        <taxon>Chrysomelidae</taxon>
        <taxon>Galerucinae</taxon>
        <taxon>Alticini</taxon>
        <taxon>Phyllotreta</taxon>
    </lineage>
</organism>
<dbReference type="GO" id="GO:0005615">
    <property type="term" value="C:extracellular space"/>
    <property type="evidence" value="ECO:0007669"/>
    <property type="project" value="TreeGrafter"/>
</dbReference>
<evidence type="ECO:0000313" key="5">
    <source>
        <dbReference type="Proteomes" id="UP001153712"/>
    </source>
</evidence>
<reference evidence="4" key="1">
    <citation type="submission" date="2022-01" db="EMBL/GenBank/DDBJ databases">
        <authorList>
            <person name="King R."/>
        </authorList>
    </citation>
    <scope>NUCLEOTIDE SEQUENCE</scope>
</reference>
<dbReference type="Pfam" id="PF06585">
    <property type="entry name" value="JHBP"/>
    <property type="match status" value="1"/>
</dbReference>
<dbReference type="SMART" id="SM00700">
    <property type="entry name" value="JHBP"/>
    <property type="match status" value="1"/>
</dbReference>
<dbReference type="InterPro" id="IPR038606">
    <property type="entry name" value="To_sf"/>
</dbReference>
<dbReference type="OrthoDB" id="8194225at2759"/>
<dbReference type="AlphaFoldDB" id="A0A9N9TMF4"/>
<evidence type="ECO:0000256" key="1">
    <source>
        <dbReference type="ARBA" id="ARBA00022729"/>
    </source>
</evidence>